<evidence type="ECO:0000313" key="2">
    <source>
        <dbReference type="EMBL" id="CAH1102530.1"/>
    </source>
</evidence>
<dbReference type="EMBL" id="OV651825">
    <property type="protein sequence ID" value="CAH1102530.1"/>
    <property type="molecule type" value="Genomic_DNA"/>
</dbReference>
<dbReference type="PANTHER" id="PTHR10773:SF19">
    <property type="match status" value="1"/>
</dbReference>
<protein>
    <submittedName>
        <fullName evidence="2">Uncharacterized protein</fullName>
    </submittedName>
</protein>
<reference evidence="2" key="1">
    <citation type="submission" date="2022-01" db="EMBL/GenBank/DDBJ databases">
        <authorList>
            <person name="King R."/>
        </authorList>
    </citation>
    <scope>NUCLEOTIDE SEQUENCE</scope>
</reference>
<name>A0A9P0GA71_9CUCU</name>
<dbReference type="AlphaFoldDB" id="A0A9P0GA71"/>
<dbReference type="Proteomes" id="UP001153636">
    <property type="component" value="Chromosome 13"/>
</dbReference>
<organism evidence="2 3">
    <name type="scientific">Psylliodes chrysocephalus</name>
    <dbReference type="NCBI Taxonomy" id="3402493"/>
    <lineage>
        <taxon>Eukaryota</taxon>
        <taxon>Metazoa</taxon>
        <taxon>Ecdysozoa</taxon>
        <taxon>Arthropoda</taxon>
        <taxon>Hexapoda</taxon>
        <taxon>Insecta</taxon>
        <taxon>Pterygota</taxon>
        <taxon>Neoptera</taxon>
        <taxon>Endopterygota</taxon>
        <taxon>Coleoptera</taxon>
        <taxon>Polyphaga</taxon>
        <taxon>Cucujiformia</taxon>
        <taxon>Chrysomeloidea</taxon>
        <taxon>Chrysomelidae</taxon>
        <taxon>Galerucinae</taxon>
        <taxon>Alticini</taxon>
        <taxon>Psylliodes</taxon>
    </lineage>
</organism>
<dbReference type="PANTHER" id="PTHR10773">
    <property type="entry name" value="DNA-DIRECTED RNA POLYMERASES I, II, AND III SUBUNIT RPABC2"/>
    <property type="match status" value="1"/>
</dbReference>
<keyword evidence="3" id="KW-1185">Reference proteome</keyword>
<sequence length="291" mass="34257">MDLLDEEEKGFSSGDSTEYPSYPLEGNDTSDSDEQNEEKQKLKRKRKAKPESWKKNLTKRLRNEGKQYINKNNKLVRERRLGPPCTEKCKLKCKTKLTNEERQDIFNEYYNLPDLQSKRKFVAFHMSAIIPAYQYKRGKRRNNNAFYFTNKEGARIRVCKSFFLSTLDLSDRFTRTVTEKTISNTEGIVTEDLRGKHGKQRRVDNNLKEGVKNFVKSIPMKDYVDGSKTIAEIHRDYVKKCEENGETSVNYMMFNRIFNEEFNIACYQPEMDQRVDFVAYSNPEENNSTQT</sequence>
<evidence type="ECO:0000313" key="3">
    <source>
        <dbReference type="Proteomes" id="UP001153636"/>
    </source>
</evidence>
<accession>A0A9P0GA71</accession>
<gene>
    <name evidence="2" type="ORF">PSYICH_LOCUS3715</name>
</gene>
<evidence type="ECO:0000256" key="1">
    <source>
        <dbReference type="SAM" id="MobiDB-lite"/>
    </source>
</evidence>
<proteinExistence type="predicted"/>
<feature type="region of interest" description="Disordered" evidence="1">
    <location>
        <begin position="1"/>
        <end position="55"/>
    </location>
</feature>
<dbReference type="OrthoDB" id="6774481at2759"/>